<evidence type="ECO:0008006" key="3">
    <source>
        <dbReference type="Google" id="ProtNLM"/>
    </source>
</evidence>
<feature type="non-terminal residue" evidence="2">
    <location>
        <position position="1"/>
    </location>
</feature>
<organism evidence="2">
    <name type="scientific">marine sediment metagenome</name>
    <dbReference type="NCBI Taxonomy" id="412755"/>
    <lineage>
        <taxon>unclassified sequences</taxon>
        <taxon>metagenomes</taxon>
        <taxon>ecological metagenomes</taxon>
    </lineage>
</organism>
<feature type="compositionally biased region" description="Acidic residues" evidence="1">
    <location>
        <begin position="52"/>
        <end position="67"/>
    </location>
</feature>
<dbReference type="AlphaFoldDB" id="X1QM38"/>
<feature type="region of interest" description="Disordered" evidence="1">
    <location>
        <begin position="38"/>
        <end position="104"/>
    </location>
</feature>
<feature type="compositionally biased region" description="Basic and acidic residues" evidence="1">
    <location>
        <begin position="68"/>
        <end position="88"/>
    </location>
</feature>
<proteinExistence type="predicted"/>
<name>X1QM38_9ZZZZ</name>
<evidence type="ECO:0000313" key="2">
    <source>
        <dbReference type="EMBL" id="GAI55861.1"/>
    </source>
</evidence>
<gene>
    <name evidence="2" type="ORF">S06H3_56871</name>
</gene>
<protein>
    <recommendedName>
        <fullName evidence="3">DNA polymerase III beta sliding clamp C-terminal domain-containing protein</fullName>
    </recommendedName>
</protein>
<evidence type="ECO:0000256" key="1">
    <source>
        <dbReference type="SAM" id="MobiDB-lite"/>
    </source>
</evidence>
<comment type="caution">
    <text evidence="2">The sequence shown here is derived from an EMBL/GenBank/DDBJ whole genome shotgun (WGS) entry which is preliminary data.</text>
</comment>
<reference evidence="2" key="1">
    <citation type="journal article" date="2014" name="Front. Microbiol.">
        <title>High frequency of phylogenetically diverse reductive dehalogenase-homologous genes in deep subseafloor sedimentary metagenomes.</title>
        <authorList>
            <person name="Kawai M."/>
            <person name="Futagami T."/>
            <person name="Toyoda A."/>
            <person name="Takaki Y."/>
            <person name="Nishi S."/>
            <person name="Hori S."/>
            <person name="Arai W."/>
            <person name="Tsubouchi T."/>
            <person name="Morono Y."/>
            <person name="Uchiyama I."/>
            <person name="Ito T."/>
            <person name="Fujiyama A."/>
            <person name="Inagaki F."/>
            <person name="Takami H."/>
        </authorList>
    </citation>
    <scope>NUCLEOTIDE SEQUENCE</scope>
    <source>
        <strain evidence="2">Expedition CK06-06</strain>
    </source>
</reference>
<sequence>LADALRACGGMVELKLTDGKSPMLFTSPDYELVVMPMLTSESQKPEDKAEQAEAEPAEDIEPEVEPIEAEKADKAEAVAEAEAITKTEKPKRKRSKAKEPVAVA</sequence>
<dbReference type="EMBL" id="BARV01036630">
    <property type="protein sequence ID" value="GAI55861.1"/>
    <property type="molecule type" value="Genomic_DNA"/>
</dbReference>
<accession>X1QM38</accession>